<dbReference type="PANTHER" id="PTHR46287">
    <property type="entry name" value="BTB/POZ AND TAZ DOMAIN-CONTAINING PROTEIN 3-RELATED"/>
    <property type="match status" value="1"/>
</dbReference>
<dbReference type="Proteomes" id="UP001168877">
    <property type="component" value="Unassembled WGS sequence"/>
</dbReference>
<evidence type="ECO:0000313" key="1">
    <source>
        <dbReference type="EMBL" id="KAK0606635.1"/>
    </source>
</evidence>
<gene>
    <name evidence="1" type="ORF">LWI29_001833</name>
</gene>
<protein>
    <submittedName>
        <fullName evidence="1">Uncharacterized protein</fullName>
    </submittedName>
</protein>
<proteinExistence type="predicted"/>
<keyword evidence="2" id="KW-1185">Reference proteome</keyword>
<dbReference type="InterPro" id="IPR044513">
    <property type="entry name" value="BT1/2/3/4/5"/>
</dbReference>
<sequence>MAAPDLESPWLSLSSTDESFRESFNIRMEKGNTADIFPVLEVPTSSLSYKYCSVVPKESKDTWDKLFKEAHGADVYIITEDLSCIPAHSIFLSIALPALGNILQQSKVKDGIRYIKFPGYLVKLSMYSSVFYIHPAMKRKI</sequence>
<comment type="caution">
    <text evidence="1">The sequence shown here is derived from an EMBL/GenBank/DDBJ whole genome shotgun (WGS) entry which is preliminary data.</text>
</comment>
<dbReference type="PANTHER" id="PTHR46287:SF1">
    <property type="entry name" value="BTB_POZ AND TAZ DOMAIN-CONTAINING PROTEIN 3"/>
    <property type="match status" value="1"/>
</dbReference>
<evidence type="ECO:0000313" key="2">
    <source>
        <dbReference type="Proteomes" id="UP001168877"/>
    </source>
</evidence>
<dbReference type="AlphaFoldDB" id="A0AA39TM26"/>
<dbReference type="EMBL" id="JAUESC010000001">
    <property type="protein sequence ID" value="KAK0606635.1"/>
    <property type="molecule type" value="Genomic_DNA"/>
</dbReference>
<reference evidence="1" key="2">
    <citation type="submission" date="2023-06" db="EMBL/GenBank/DDBJ databases">
        <authorList>
            <person name="Swenson N.G."/>
            <person name="Wegrzyn J.L."/>
            <person name="Mcevoy S.L."/>
        </authorList>
    </citation>
    <scope>NUCLEOTIDE SEQUENCE</scope>
    <source>
        <strain evidence="1">NS2018</strain>
        <tissue evidence="1">Leaf</tissue>
    </source>
</reference>
<accession>A0AA39TM26</accession>
<organism evidence="1 2">
    <name type="scientific">Acer saccharum</name>
    <name type="common">Sugar maple</name>
    <dbReference type="NCBI Taxonomy" id="4024"/>
    <lineage>
        <taxon>Eukaryota</taxon>
        <taxon>Viridiplantae</taxon>
        <taxon>Streptophyta</taxon>
        <taxon>Embryophyta</taxon>
        <taxon>Tracheophyta</taxon>
        <taxon>Spermatophyta</taxon>
        <taxon>Magnoliopsida</taxon>
        <taxon>eudicotyledons</taxon>
        <taxon>Gunneridae</taxon>
        <taxon>Pentapetalae</taxon>
        <taxon>rosids</taxon>
        <taxon>malvids</taxon>
        <taxon>Sapindales</taxon>
        <taxon>Sapindaceae</taxon>
        <taxon>Hippocastanoideae</taxon>
        <taxon>Acereae</taxon>
        <taxon>Acer</taxon>
    </lineage>
</organism>
<reference evidence="1" key="1">
    <citation type="journal article" date="2022" name="Plant J.">
        <title>Strategies of tolerance reflected in two North American maple genomes.</title>
        <authorList>
            <person name="McEvoy S.L."/>
            <person name="Sezen U.U."/>
            <person name="Trouern-Trend A."/>
            <person name="McMahon S.M."/>
            <person name="Schaberg P.G."/>
            <person name="Yang J."/>
            <person name="Wegrzyn J.L."/>
            <person name="Swenson N.G."/>
        </authorList>
    </citation>
    <scope>NUCLEOTIDE SEQUENCE</scope>
    <source>
        <strain evidence="1">NS2018</strain>
    </source>
</reference>
<name>A0AA39TM26_ACESA</name>